<comment type="caution">
    <text evidence="2">The sequence shown here is derived from an EMBL/GenBank/DDBJ whole genome shotgun (WGS) entry which is preliminary data.</text>
</comment>
<evidence type="ECO:0000313" key="2">
    <source>
        <dbReference type="EMBL" id="OGG85161.1"/>
    </source>
</evidence>
<dbReference type="AlphaFoldDB" id="A0A1F6FH34"/>
<dbReference type="Proteomes" id="UP000177325">
    <property type="component" value="Unassembled WGS sequence"/>
</dbReference>
<gene>
    <name evidence="2" type="ORF">A3G90_03840</name>
</gene>
<evidence type="ECO:0000313" key="3">
    <source>
        <dbReference type="Proteomes" id="UP000177325"/>
    </source>
</evidence>
<reference evidence="2 3" key="1">
    <citation type="journal article" date="2016" name="Nat. Commun.">
        <title>Thousands of microbial genomes shed light on interconnected biogeochemical processes in an aquifer system.</title>
        <authorList>
            <person name="Anantharaman K."/>
            <person name="Brown C.T."/>
            <person name="Hug L.A."/>
            <person name="Sharon I."/>
            <person name="Castelle C.J."/>
            <person name="Probst A.J."/>
            <person name="Thomas B.C."/>
            <person name="Singh A."/>
            <person name="Wilkins M.J."/>
            <person name="Karaoz U."/>
            <person name="Brodie E.L."/>
            <person name="Williams K.H."/>
            <person name="Hubbard S.S."/>
            <person name="Banfield J.F."/>
        </authorList>
    </citation>
    <scope>NUCLEOTIDE SEQUENCE [LARGE SCALE GENOMIC DNA]</scope>
</reference>
<keyword evidence="1" id="KW-1133">Transmembrane helix</keyword>
<keyword evidence="1" id="KW-0812">Transmembrane</keyword>
<feature type="transmembrane region" description="Helical" evidence="1">
    <location>
        <begin position="31"/>
        <end position="50"/>
    </location>
</feature>
<name>A0A1F6FH34_9BACT</name>
<protein>
    <submittedName>
        <fullName evidence="2">Uncharacterized protein</fullName>
    </submittedName>
</protein>
<sequence length="179" mass="20712">MFLSIDRFVLSQVEKAYQFLQRHFGLKLSTAIEASMLIFTLCFWITWYLHKDMPTANSYSRNTIAFLASVGTLFTLNYICFKSSRDQAATEKRASEGVSNPLKIILNFVAMRMFMHVVAFEHLCLWIFHDKHITVVALGFSMYGYWLATHLMAIDILPPSSSKEGSWFKNLFRKRSLST</sequence>
<keyword evidence="1" id="KW-0472">Membrane</keyword>
<evidence type="ECO:0000256" key="1">
    <source>
        <dbReference type="SAM" id="Phobius"/>
    </source>
</evidence>
<accession>A0A1F6FH34</accession>
<feature type="transmembrane region" description="Helical" evidence="1">
    <location>
        <begin position="134"/>
        <end position="154"/>
    </location>
</feature>
<organism evidence="2 3">
    <name type="scientific">Candidatus Kaiserbacteria bacterium RIFCSPLOWO2_12_FULL_45_26</name>
    <dbReference type="NCBI Taxonomy" id="1798525"/>
    <lineage>
        <taxon>Bacteria</taxon>
        <taxon>Candidatus Kaiseribacteriota</taxon>
    </lineage>
</organism>
<proteinExistence type="predicted"/>
<dbReference type="EMBL" id="MFMM01000001">
    <property type="protein sequence ID" value="OGG85161.1"/>
    <property type="molecule type" value="Genomic_DNA"/>
</dbReference>
<feature type="transmembrane region" description="Helical" evidence="1">
    <location>
        <begin position="62"/>
        <end position="81"/>
    </location>
</feature>